<dbReference type="PANTHER" id="PTHR43537:SF39">
    <property type="entry name" value="HTH-TYPE TRANSCRIPTIONAL REGULATOR MCBR"/>
    <property type="match status" value="1"/>
</dbReference>
<keyword evidence="6" id="KW-1185">Reference proteome</keyword>
<dbReference type="PANTHER" id="PTHR43537">
    <property type="entry name" value="TRANSCRIPTIONAL REGULATOR, GNTR FAMILY"/>
    <property type="match status" value="1"/>
</dbReference>
<dbReference type="SMART" id="SM00345">
    <property type="entry name" value="HTH_GNTR"/>
    <property type="match status" value="1"/>
</dbReference>
<dbReference type="Gene3D" id="1.20.120.530">
    <property type="entry name" value="GntR ligand-binding domain-like"/>
    <property type="match status" value="1"/>
</dbReference>
<dbReference type="AlphaFoldDB" id="A0A437MDB2"/>
<accession>A0A437MDB2</accession>
<organism evidence="5 6">
    <name type="scientific">Rhodovarius crocodyli</name>
    <dbReference type="NCBI Taxonomy" id="1979269"/>
    <lineage>
        <taxon>Bacteria</taxon>
        <taxon>Pseudomonadati</taxon>
        <taxon>Pseudomonadota</taxon>
        <taxon>Alphaproteobacteria</taxon>
        <taxon>Acetobacterales</taxon>
        <taxon>Roseomonadaceae</taxon>
        <taxon>Rhodovarius</taxon>
    </lineage>
</organism>
<dbReference type="InterPro" id="IPR036390">
    <property type="entry name" value="WH_DNA-bd_sf"/>
</dbReference>
<keyword evidence="1" id="KW-0805">Transcription regulation</keyword>
<dbReference type="SUPFAM" id="SSF48008">
    <property type="entry name" value="GntR ligand-binding domain-like"/>
    <property type="match status" value="1"/>
</dbReference>
<dbReference type="InterPro" id="IPR000524">
    <property type="entry name" value="Tscrpt_reg_HTH_GntR"/>
</dbReference>
<dbReference type="InterPro" id="IPR008920">
    <property type="entry name" value="TF_FadR/GntR_C"/>
</dbReference>
<protein>
    <submittedName>
        <fullName evidence="5">GntR family transcriptional regulator</fullName>
    </submittedName>
</protein>
<evidence type="ECO:0000313" key="6">
    <source>
        <dbReference type="Proteomes" id="UP000282957"/>
    </source>
</evidence>
<dbReference type="Gene3D" id="1.10.10.10">
    <property type="entry name" value="Winged helix-like DNA-binding domain superfamily/Winged helix DNA-binding domain"/>
    <property type="match status" value="1"/>
</dbReference>
<name>A0A437MDB2_9PROT</name>
<keyword evidence="3" id="KW-0804">Transcription</keyword>
<dbReference type="GO" id="GO:0003700">
    <property type="term" value="F:DNA-binding transcription factor activity"/>
    <property type="evidence" value="ECO:0007669"/>
    <property type="project" value="InterPro"/>
</dbReference>
<evidence type="ECO:0000256" key="3">
    <source>
        <dbReference type="ARBA" id="ARBA00023163"/>
    </source>
</evidence>
<comment type="caution">
    <text evidence="5">The sequence shown here is derived from an EMBL/GenBank/DDBJ whole genome shotgun (WGS) entry which is preliminary data.</text>
</comment>
<sequence>MRYDDLGQARECMDGGTALAPVEREESLTEKVYRSLRGALTGGRLAPGQRLVHRTLAAELNVSPTPVREALLRLVSEAALELDARGIAWVPRLELPRYREIMELRVELEGRAVARATELATFTDVARLRDLHAGVAEGRRTGNAAQVLRENERFHFALLELARMPVLARVVESLWLQAGPTISLLFRPGTSAVPGAHPHMDLLAAMAARDPAAARQAMERDLRAHGALIEAALERGGG</sequence>
<dbReference type="SUPFAM" id="SSF46785">
    <property type="entry name" value="Winged helix' DNA-binding domain"/>
    <property type="match status" value="1"/>
</dbReference>
<gene>
    <name evidence="5" type="ORF">EOD42_15320</name>
</gene>
<dbReference type="InterPro" id="IPR036388">
    <property type="entry name" value="WH-like_DNA-bd_sf"/>
</dbReference>
<dbReference type="SMART" id="SM00895">
    <property type="entry name" value="FCD"/>
    <property type="match status" value="1"/>
</dbReference>
<evidence type="ECO:0000259" key="4">
    <source>
        <dbReference type="PROSITE" id="PS50949"/>
    </source>
</evidence>
<reference evidence="5 6" key="1">
    <citation type="submission" date="2019-01" db="EMBL/GenBank/DDBJ databases">
        <authorList>
            <person name="Chen W.-M."/>
        </authorList>
    </citation>
    <scope>NUCLEOTIDE SEQUENCE [LARGE SCALE GENOMIC DNA]</scope>
    <source>
        <strain evidence="5 6">CCP-6</strain>
    </source>
</reference>
<dbReference type="EMBL" id="SACL01000005">
    <property type="protein sequence ID" value="RVT95576.1"/>
    <property type="molecule type" value="Genomic_DNA"/>
</dbReference>
<keyword evidence="2" id="KW-0238">DNA-binding</keyword>
<evidence type="ECO:0000256" key="1">
    <source>
        <dbReference type="ARBA" id="ARBA00023015"/>
    </source>
</evidence>
<dbReference type="OrthoDB" id="9815654at2"/>
<evidence type="ECO:0000313" key="5">
    <source>
        <dbReference type="EMBL" id="RVT95576.1"/>
    </source>
</evidence>
<dbReference type="PROSITE" id="PS50949">
    <property type="entry name" value="HTH_GNTR"/>
    <property type="match status" value="1"/>
</dbReference>
<evidence type="ECO:0000256" key="2">
    <source>
        <dbReference type="ARBA" id="ARBA00023125"/>
    </source>
</evidence>
<dbReference type="Pfam" id="PF00392">
    <property type="entry name" value="GntR"/>
    <property type="match status" value="1"/>
</dbReference>
<dbReference type="Pfam" id="PF07729">
    <property type="entry name" value="FCD"/>
    <property type="match status" value="1"/>
</dbReference>
<feature type="domain" description="HTH gntR-type" evidence="4">
    <location>
        <begin position="26"/>
        <end position="93"/>
    </location>
</feature>
<dbReference type="InterPro" id="IPR011711">
    <property type="entry name" value="GntR_C"/>
</dbReference>
<dbReference type="GO" id="GO:0003677">
    <property type="term" value="F:DNA binding"/>
    <property type="evidence" value="ECO:0007669"/>
    <property type="project" value="UniProtKB-KW"/>
</dbReference>
<proteinExistence type="predicted"/>
<dbReference type="Proteomes" id="UP000282957">
    <property type="component" value="Unassembled WGS sequence"/>
</dbReference>